<keyword evidence="1" id="KW-0812">Transmembrane</keyword>
<dbReference type="EMBL" id="NIZT01000064">
    <property type="protein sequence ID" value="RBQ22487.1"/>
    <property type="molecule type" value="Genomic_DNA"/>
</dbReference>
<evidence type="ECO:0000256" key="1">
    <source>
        <dbReference type="SAM" id="Phobius"/>
    </source>
</evidence>
<feature type="transmembrane region" description="Helical" evidence="1">
    <location>
        <begin position="53"/>
        <end position="73"/>
    </location>
</feature>
<evidence type="ECO:0000313" key="3">
    <source>
        <dbReference type="Proteomes" id="UP000253099"/>
    </source>
</evidence>
<dbReference type="AlphaFoldDB" id="A0A366M8W5"/>
<gene>
    <name evidence="2" type="ORF">ALNOE001_19130</name>
</gene>
<feature type="transmembrane region" description="Helical" evidence="1">
    <location>
        <begin position="7"/>
        <end position="33"/>
    </location>
</feature>
<keyword evidence="3" id="KW-1185">Reference proteome</keyword>
<protein>
    <submittedName>
        <fullName evidence="2">Uncharacterized protein</fullName>
    </submittedName>
</protein>
<keyword evidence="1" id="KW-1133">Transmembrane helix</keyword>
<organism evidence="2 3">
    <name type="scientific">Candidatus Methanobinarius endosymbioticus</name>
    <dbReference type="NCBI Taxonomy" id="2006182"/>
    <lineage>
        <taxon>Archaea</taxon>
        <taxon>Methanobacteriati</taxon>
        <taxon>Methanobacteriota</taxon>
        <taxon>Methanomada group</taxon>
        <taxon>Methanobacteria</taxon>
        <taxon>Methanobacteriales</taxon>
        <taxon>Methanobacteriaceae</taxon>
        <taxon>Candidatus Methanobinarius</taxon>
    </lineage>
</organism>
<keyword evidence="1" id="KW-0472">Membrane</keyword>
<dbReference type="Proteomes" id="UP000253099">
    <property type="component" value="Unassembled WGS sequence"/>
</dbReference>
<sequence>MEIILLTIFFTWGIANIIGGIILAISIVGYFLFSGNIDIMAMMDLMESFYSDIIFFFISTFVIISISFIFFFISMKYIHKREFMSIVNISGKYDEFAGLVVNWFNRIRLEESIKKSFNMVSLFDFYDYNFLYKES</sequence>
<proteinExistence type="predicted"/>
<reference evidence="2 3" key="1">
    <citation type="submission" date="2018-06" db="EMBL/GenBank/DDBJ databases">
        <title>Genomic insight into two independent archaeal endosymbiosis events.</title>
        <authorList>
            <person name="Lind A.E."/>
            <person name="Lewis W.H."/>
            <person name="Spang A."/>
            <person name="Guy L."/>
            <person name="Embley M.T."/>
            <person name="Ettema T.J.G."/>
        </authorList>
    </citation>
    <scope>NUCLEOTIDE SEQUENCE [LARGE SCALE GENOMIC DNA]</scope>
    <source>
        <strain evidence="2">NOE</strain>
    </source>
</reference>
<name>A0A366M8W5_9EURY</name>
<evidence type="ECO:0000313" key="2">
    <source>
        <dbReference type="EMBL" id="RBQ22487.1"/>
    </source>
</evidence>
<comment type="caution">
    <text evidence="2">The sequence shown here is derived from an EMBL/GenBank/DDBJ whole genome shotgun (WGS) entry which is preliminary data.</text>
</comment>
<accession>A0A366M8W5</accession>